<evidence type="ECO:0000313" key="4">
    <source>
        <dbReference type="Proteomes" id="UP000235777"/>
    </source>
</evidence>
<dbReference type="GO" id="GO:0008999">
    <property type="term" value="F:protein-N-terminal-alanine acetyltransferase activity"/>
    <property type="evidence" value="ECO:0007669"/>
    <property type="project" value="TreeGrafter"/>
</dbReference>
<evidence type="ECO:0000259" key="2">
    <source>
        <dbReference type="PROSITE" id="PS51186"/>
    </source>
</evidence>
<dbReference type="PANTHER" id="PTHR43441">
    <property type="entry name" value="RIBOSOMAL-PROTEIN-SERINE ACETYLTRANSFERASE"/>
    <property type="match status" value="1"/>
</dbReference>
<name>A0A2N7X9B8_9BURK</name>
<comment type="caution">
    <text evidence="3">The sequence shown here is derived from an EMBL/GenBank/DDBJ whole genome shotgun (WGS) entry which is preliminary data.</text>
</comment>
<dbReference type="Proteomes" id="UP000235777">
    <property type="component" value="Unassembled WGS sequence"/>
</dbReference>
<dbReference type="EMBL" id="PNYC01000002">
    <property type="protein sequence ID" value="PMS38200.1"/>
    <property type="molecule type" value="Genomic_DNA"/>
</dbReference>
<sequence>MEQRVNEYGQAVGEPMPNWQSARAPGDQPITGRYCRLERVNVERHVDDLYEAYRAAPDARDWTYLSVGPFESRQAYLDCLTALAASPDPLHYAVIDLSTGKAVGTLALMRIDKANGVIEVGFIVFSRRLQKTPMATEAIFLLMRRAFDELGYRRFEWKCDALNAPSRSAAARFGFTFEGIFRQAVVYKGRNRDTAWFSIIDSEWPPLRAGFEEWLDEANFDAQGMQRRTLRDCISGQRGM</sequence>
<feature type="region of interest" description="Disordered" evidence="1">
    <location>
        <begin position="1"/>
        <end position="25"/>
    </location>
</feature>
<dbReference type="SUPFAM" id="SSF55729">
    <property type="entry name" value="Acyl-CoA N-acyltransferases (Nat)"/>
    <property type="match status" value="1"/>
</dbReference>
<dbReference type="GO" id="GO:1990189">
    <property type="term" value="F:protein N-terminal-serine acetyltransferase activity"/>
    <property type="evidence" value="ECO:0007669"/>
    <property type="project" value="TreeGrafter"/>
</dbReference>
<keyword evidence="4" id="KW-1185">Reference proteome</keyword>
<dbReference type="RefSeq" id="WP_018438566.1">
    <property type="nucleotide sequence ID" value="NZ_KB890164.1"/>
</dbReference>
<reference evidence="3 4" key="1">
    <citation type="submission" date="2018-01" db="EMBL/GenBank/DDBJ databases">
        <title>Whole genome analyses suggest that Burkholderia sensu lato contains two further novel genera in the rhizoxinica-symbiotica group Mycetohabitans gen. nov., and Trinickia gen. nov.: implications for the evolution of diazotrophy and nodulation in the Burkholderiaceae.</title>
        <authorList>
            <person name="Estrada-de los Santos P."/>
            <person name="Palmer M."/>
            <person name="Chavez-Ramirez B."/>
            <person name="Beukes C."/>
            <person name="Steenkamp E.T."/>
            <person name="Hirsch A.M."/>
            <person name="Manyaka P."/>
            <person name="Maluk M."/>
            <person name="Lafos M."/>
            <person name="Crook M."/>
            <person name="Gross E."/>
            <person name="Simon M.F."/>
            <person name="Bueno dos Reis Junior F."/>
            <person name="Poole P.S."/>
            <person name="Venter S.N."/>
            <person name="James E.K."/>
        </authorList>
    </citation>
    <scope>NUCLEOTIDE SEQUENCE [LARGE SCALE GENOMIC DNA]</scope>
    <source>
        <strain evidence="3 4">JPY 581</strain>
    </source>
</reference>
<dbReference type="AlphaFoldDB" id="A0A2N7X9B8"/>
<gene>
    <name evidence="3" type="ORF">C0Z20_05320</name>
</gene>
<feature type="domain" description="N-acetyltransferase" evidence="2">
    <location>
        <begin position="35"/>
        <end position="193"/>
    </location>
</feature>
<dbReference type="Gene3D" id="3.40.630.30">
    <property type="match status" value="1"/>
</dbReference>
<dbReference type="InterPro" id="IPR051908">
    <property type="entry name" value="Ribosomal_N-acetyltransferase"/>
</dbReference>
<protein>
    <submittedName>
        <fullName evidence="3">N-acetyltransferase</fullName>
    </submittedName>
</protein>
<dbReference type="InterPro" id="IPR016181">
    <property type="entry name" value="Acyl_CoA_acyltransferase"/>
</dbReference>
<keyword evidence="3" id="KW-0808">Transferase</keyword>
<dbReference type="InterPro" id="IPR000182">
    <property type="entry name" value="GNAT_dom"/>
</dbReference>
<dbReference type="PANTHER" id="PTHR43441:SF2">
    <property type="entry name" value="FAMILY ACETYLTRANSFERASE, PUTATIVE (AFU_ORTHOLOGUE AFUA_7G00850)-RELATED"/>
    <property type="match status" value="1"/>
</dbReference>
<organism evidence="3 4">
    <name type="scientific">Trinickia symbiotica</name>
    <dbReference type="NCBI Taxonomy" id="863227"/>
    <lineage>
        <taxon>Bacteria</taxon>
        <taxon>Pseudomonadati</taxon>
        <taxon>Pseudomonadota</taxon>
        <taxon>Betaproteobacteria</taxon>
        <taxon>Burkholderiales</taxon>
        <taxon>Burkholderiaceae</taxon>
        <taxon>Trinickia</taxon>
    </lineage>
</organism>
<dbReference type="Pfam" id="PF13302">
    <property type="entry name" value="Acetyltransf_3"/>
    <property type="match status" value="1"/>
</dbReference>
<evidence type="ECO:0000313" key="3">
    <source>
        <dbReference type="EMBL" id="PMS38200.1"/>
    </source>
</evidence>
<accession>A0A2N7X9B8</accession>
<dbReference type="STRING" id="863227.GCA_000373005_00073"/>
<dbReference type="FunFam" id="3.40.630.30:FF:000047">
    <property type="entry name" value="Acetyltransferase, GNAT family"/>
    <property type="match status" value="1"/>
</dbReference>
<dbReference type="PROSITE" id="PS51186">
    <property type="entry name" value="GNAT"/>
    <property type="match status" value="1"/>
</dbReference>
<proteinExistence type="predicted"/>
<dbReference type="OrthoDB" id="5295305at2"/>
<evidence type="ECO:0000256" key="1">
    <source>
        <dbReference type="SAM" id="MobiDB-lite"/>
    </source>
</evidence>